<feature type="transmembrane region" description="Helical" evidence="1">
    <location>
        <begin position="36"/>
        <end position="56"/>
    </location>
</feature>
<keyword evidence="1" id="KW-0472">Membrane</keyword>
<evidence type="ECO:0000313" key="2">
    <source>
        <dbReference type="EMBL" id="PCS01354.1"/>
    </source>
</evidence>
<reference evidence="2 3" key="1">
    <citation type="submission" date="2014-12" db="EMBL/GenBank/DDBJ databases">
        <title>Draft genome sequences of 10 type strains of Lactococcus.</title>
        <authorList>
            <person name="Sun Z."/>
            <person name="Zhong Z."/>
            <person name="Liu W."/>
            <person name="Zhang W."/>
            <person name="Zhang H."/>
        </authorList>
    </citation>
    <scope>NUCLEOTIDE SEQUENCE [LARGE SCALE GENOMIC DNA]</scope>
    <source>
        <strain evidence="2 3">JCM 16395</strain>
    </source>
</reference>
<keyword evidence="3" id="KW-1185">Reference proteome</keyword>
<name>A0A2A5RPJ6_9LACT</name>
<protein>
    <recommendedName>
        <fullName evidence="4">DUF1294 domain-containing protein</fullName>
    </recommendedName>
</protein>
<organism evidence="2 3">
    <name type="scientific">Lactococcus fujiensis JCM 16395</name>
    <dbReference type="NCBI Taxonomy" id="1291764"/>
    <lineage>
        <taxon>Bacteria</taxon>
        <taxon>Bacillati</taxon>
        <taxon>Bacillota</taxon>
        <taxon>Bacilli</taxon>
        <taxon>Lactobacillales</taxon>
        <taxon>Streptococcaceae</taxon>
        <taxon>Lactococcus</taxon>
    </lineage>
</organism>
<sequence>MKFVEILLIAFAFYNIIVFAFYAIDKYKAIHHLWRIPERVLILLAVFGGGIGAFLGGQICHHKTRKSYFWISWIVGLIVDVVILYFLLK</sequence>
<accession>A0A2A5RPJ6</accession>
<feature type="transmembrane region" description="Helical" evidence="1">
    <location>
        <begin position="6"/>
        <end position="24"/>
    </location>
</feature>
<gene>
    <name evidence="2" type="ORF">RT41_GL000118</name>
</gene>
<dbReference type="EMBL" id="JXJU01000001">
    <property type="protein sequence ID" value="PCS01354.1"/>
    <property type="molecule type" value="Genomic_DNA"/>
</dbReference>
<evidence type="ECO:0000313" key="3">
    <source>
        <dbReference type="Proteomes" id="UP000218181"/>
    </source>
</evidence>
<keyword evidence="1" id="KW-1133">Transmembrane helix</keyword>
<dbReference type="Pfam" id="PF06961">
    <property type="entry name" value="DUF1294"/>
    <property type="match status" value="1"/>
</dbReference>
<evidence type="ECO:0000256" key="1">
    <source>
        <dbReference type="SAM" id="Phobius"/>
    </source>
</evidence>
<evidence type="ECO:0008006" key="4">
    <source>
        <dbReference type="Google" id="ProtNLM"/>
    </source>
</evidence>
<proteinExistence type="predicted"/>
<comment type="caution">
    <text evidence="2">The sequence shown here is derived from an EMBL/GenBank/DDBJ whole genome shotgun (WGS) entry which is preliminary data.</text>
</comment>
<keyword evidence="1" id="KW-0812">Transmembrane</keyword>
<dbReference type="InterPro" id="IPR010718">
    <property type="entry name" value="DUF1294"/>
</dbReference>
<feature type="transmembrane region" description="Helical" evidence="1">
    <location>
        <begin position="68"/>
        <end position="88"/>
    </location>
</feature>
<dbReference type="AlphaFoldDB" id="A0A2A5RPJ6"/>
<dbReference type="Proteomes" id="UP000218181">
    <property type="component" value="Unassembled WGS sequence"/>
</dbReference>
<dbReference type="OrthoDB" id="1698854at2"/>
<dbReference type="RefSeq" id="WP_096816836.1">
    <property type="nucleotide sequence ID" value="NZ_JXJU01000001.1"/>
</dbReference>